<dbReference type="InterPro" id="IPR000792">
    <property type="entry name" value="Tscrpt_reg_LuxR_C"/>
</dbReference>
<proteinExistence type="predicted"/>
<dbReference type="RefSeq" id="WP_079729327.1">
    <property type="nucleotide sequence ID" value="NZ_FVZE01000001.1"/>
</dbReference>
<dbReference type="AlphaFoldDB" id="A0A1U6GTZ6"/>
<keyword evidence="1" id="KW-0238">DNA-binding</keyword>
<dbReference type="SMART" id="SM00421">
    <property type="entry name" value="HTH_LUXR"/>
    <property type="match status" value="1"/>
</dbReference>
<organism evidence="3 4">
    <name type="scientific">Novosphingobium mathurense</name>
    <dbReference type="NCBI Taxonomy" id="428990"/>
    <lineage>
        <taxon>Bacteria</taxon>
        <taxon>Pseudomonadati</taxon>
        <taxon>Pseudomonadota</taxon>
        <taxon>Alphaproteobacteria</taxon>
        <taxon>Sphingomonadales</taxon>
        <taxon>Sphingomonadaceae</taxon>
        <taxon>Novosphingobium</taxon>
    </lineage>
</organism>
<evidence type="ECO:0000313" key="4">
    <source>
        <dbReference type="Proteomes" id="UP000190989"/>
    </source>
</evidence>
<dbReference type="SUPFAM" id="SSF46894">
    <property type="entry name" value="C-terminal effector domain of the bipartite response regulators"/>
    <property type="match status" value="1"/>
</dbReference>
<dbReference type="GO" id="GO:0003677">
    <property type="term" value="F:DNA binding"/>
    <property type="evidence" value="ECO:0007669"/>
    <property type="project" value="UniProtKB-KW"/>
</dbReference>
<dbReference type="GO" id="GO:0006355">
    <property type="term" value="P:regulation of DNA-templated transcription"/>
    <property type="evidence" value="ECO:0007669"/>
    <property type="project" value="InterPro"/>
</dbReference>
<name>A0A1U6GTZ6_9SPHN</name>
<sequence length="366" mass="40172">MEGESGRREDIARLFAQAPFSDAGWDTALRALADATGSARAQLVAFGNDHVSFNWVTDVDEGYAEEFLRIEGYRADVNYRVAAIAKPFEVTWERHYDAVRKVSTNDVYLDHVRKYDAEQGAQVILVDRPGAFFGVAALHARSDGATNEAQRKVLGEAAPHVLRAIQLQKAVEHRGVELLRGSLEAIRHAAILLDGTGKVCAMTQAAEKMLGWQTFQVRAGALRAVRADIDRELQRRLSAALADSPPQSELWISTAQGRILVEVCTLPRQDWNFGFSPRVVVTFRSPLPASDNQVERLCAAFGLTGAEGQIVALLAQGQSRQEAAHRRGVSVQTVATQLRTIFQKCGVNREAELVSMARAVIELGNN</sequence>
<dbReference type="InterPro" id="IPR039420">
    <property type="entry name" value="WalR-like"/>
</dbReference>
<gene>
    <name evidence="3" type="ORF">SAMN06295987_101421</name>
</gene>
<protein>
    <submittedName>
        <fullName evidence="3">Regulatory protein, luxR family</fullName>
    </submittedName>
</protein>
<dbReference type="Gene3D" id="1.10.10.10">
    <property type="entry name" value="Winged helix-like DNA-binding domain superfamily/Winged helix DNA-binding domain"/>
    <property type="match status" value="1"/>
</dbReference>
<accession>A0A1U6GTZ6</accession>
<dbReference type="STRING" id="428990.SAMN06295987_101421"/>
<dbReference type="Pfam" id="PF00196">
    <property type="entry name" value="GerE"/>
    <property type="match status" value="1"/>
</dbReference>
<dbReference type="EMBL" id="FVZE01000001">
    <property type="protein sequence ID" value="SLJ86938.1"/>
    <property type="molecule type" value="Genomic_DNA"/>
</dbReference>
<keyword evidence="4" id="KW-1185">Reference proteome</keyword>
<evidence type="ECO:0000313" key="3">
    <source>
        <dbReference type="EMBL" id="SLJ86938.1"/>
    </source>
</evidence>
<dbReference type="Gene3D" id="3.30.450.20">
    <property type="entry name" value="PAS domain"/>
    <property type="match status" value="1"/>
</dbReference>
<dbReference type="InterPro" id="IPR036388">
    <property type="entry name" value="WH-like_DNA-bd_sf"/>
</dbReference>
<dbReference type="Proteomes" id="UP000190989">
    <property type="component" value="Unassembled WGS sequence"/>
</dbReference>
<evidence type="ECO:0000259" key="2">
    <source>
        <dbReference type="SMART" id="SM00421"/>
    </source>
</evidence>
<dbReference type="InterPro" id="IPR016032">
    <property type="entry name" value="Sig_transdc_resp-reg_C-effctor"/>
</dbReference>
<evidence type="ECO:0000256" key="1">
    <source>
        <dbReference type="ARBA" id="ARBA00023125"/>
    </source>
</evidence>
<feature type="domain" description="HTH luxR-type" evidence="2">
    <location>
        <begin position="300"/>
        <end position="357"/>
    </location>
</feature>
<dbReference type="PANTHER" id="PTHR43214">
    <property type="entry name" value="TWO-COMPONENT RESPONSE REGULATOR"/>
    <property type="match status" value="1"/>
</dbReference>
<reference evidence="4" key="1">
    <citation type="submission" date="2017-02" db="EMBL/GenBank/DDBJ databases">
        <authorList>
            <person name="Varghese N."/>
            <person name="Submissions S."/>
        </authorList>
    </citation>
    <scope>NUCLEOTIDE SEQUENCE [LARGE SCALE GENOMIC DNA]</scope>
    <source>
        <strain evidence="4">SM117</strain>
    </source>
</reference>